<dbReference type="PRINTS" id="PR00080">
    <property type="entry name" value="SDRFAMILY"/>
</dbReference>
<dbReference type="PANTHER" id="PTHR43976:SF16">
    <property type="entry name" value="SHORT-CHAIN DEHYDROGENASE_REDUCTASE FAMILY PROTEIN"/>
    <property type="match status" value="1"/>
</dbReference>
<evidence type="ECO:0000313" key="4">
    <source>
        <dbReference type="EMBL" id="KAJ3569749.1"/>
    </source>
</evidence>
<organism evidence="4 5">
    <name type="scientific">Leucocoprinus birnbaumii</name>
    <dbReference type="NCBI Taxonomy" id="56174"/>
    <lineage>
        <taxon>Eukaryota</taxon>
        <taxon>Fungi</taxon>
        <taxon>Dikarya</taxon>
        <taxon>Basidiomycota</taxon>
        <taxon>Agaricomycotina</taxon>
        <taxon>Agaricomycetes</taxon>
        <taxon>Agaricomycetidae</taxon>
        <taxon>Agaricales</taxon>
        <taxon>Agaricineae</taxon>
        <taxon>Agaricaceae</taxon>
        <taxon>Leucocoprinus</taxon>
    </lineage>
</organism>
<dbReference type="Pfam" id="PF00106">
    <property type="entry name" value="adh_short"/>
    <property type="match status" value="1"/>
</dbReference>
<dbReference type="InterPro" id="IPR002347">
    <property type="entry name" value="SDR_fam"/>
</dbReference>
<dbReference type="AlphaFoldDB" id="A0AAD5VU13"/>
<dbReference type="PRINTS" id="PR00081">
    <property type="entry name" value="GDHRDH"/>
</dbReference>
<dbReference type="GO" id="GO:0016491">
    <property type="term" value="F:oxidoreductase activity"/>
    <property type="evidence" value="ECO:0007669"/>
    <property type="project" value="UniProtKB-KW"/>
</dbReference>
<gene>
    <name evidence="4" type="ORF">NP233_g4847</name>
</gene>
<dbReference type="SUPFAM" id="SSF51735">
    <property type="entry name" value="NAD(P)-binding Rossmann-fold domains"/>
    <property type="match status" value="1"/>
</dbReference>
<dbReference type="Gene3D" id="3.40.50.720">
    <property type="entry name" value="NAD(P)-binding Rossmann-like Domain"/>
    <property type="match status" value="1"/>
</dbReference>
<evidence type="ECO:0000313" key="5">
    <source>
        <dbReference type="Proteomes" id="UP001213000"/>
    </source>
</evidence>
<dbReference type="InterPro" id="IPR036291">
    <property type="entry name" value="NAD(P)-bd_dom_sf"/>
</dbReference>
<sequence length="309" mass="33795">MLKSNTNDTSAAHTSNTGPLTWLITGTSSGFGYRLALIALSRGDNVIATARSLTKLQKLVDEVSNDPDQLKKERLRTFRFDLSDPEEVVKQMVVDAHEVWGRIDVLVNNAGWAWRGMLEESGVSALQTLTDTNIIGTAKITFAVLPYMRARRTGTVVTVGSRMSWKAELPSIGSYAMVKSALRAFSENLGAELAPFNIRTLIVEPGSFRTEGIYSPGWHEDNLTADYDDLRKAAQKTFASLPGNEPGDALKAMTAVVDVVRGEGPAKGKAWPNYLILGEDGEAAVRNKCAVMLNVLDEWKDVTRGTRFS</sequence>
<keyword evidence="2" id="KW-0560">Oxidoreductase</keyword>
<keyword evidence="5" id="KW-1185">Reference proteome</keyword>
<accession>A0AAD5VU13</accession>
<dbReference type="Proteomes" id="UP001213000">
    <property type="component" value="Unassembled WGS sequence"/>
</dbReference>
<dbReference type="InterPro" id="IPR051911">
    <property type="entry name" value="SDR_oxidoreductase"/>
</dbReference>
<evidence type="ECO:0008006" key="6">
    <source>
        <dbReference type="Google" id="ProtNLM"/>
    </source>
</evidence>
<evidence type="ECO:0000256" key="3">
    <source>
        <dbReference type="RuleBase" id="RU000363"/>
    </source>
</evidence>
<dbReference type="PANTHER" id="PTHR43976">
    <property type="entry name" value="SHORT CHAIN DEHYDROGENASE"/>
    <property type="match status" value="1"/>
</dbReference>
<protein>
    <recommendedName>
        <fullName evidence="6">NAD(P)-binding protein</fullName>
    </recommendedName>
</protein>
<comment type="caution">
    <text evidence="4">The sequence shown here is derived from an EMBL/GenBank/DDBJ whole genome shotgun (WGS) entry which is preliminary data.</text>
</comment>
<proteinExistence type="inferred from homology"/>
<dbReference type="EMBL" id="JANIEX010000272">
    <property type="protein sequence ID" value="KAJ3569749.1"/>
    <property type="molecule type" value="Genomic_DNA"/>
</dbReference>
<reference evidence="4" key="1">
    <citation type="submission" date="2022-07" db="EMBL/GenBank/DDBJ databases">
        <title>Genome Sequence of Leucocoprinus birnbaumii.</title>
        <authorList>
            <person name="Buettner E."/>
        </authorList>
    </citation>
    <scope>NUCLEOTIDE SEQUENCE</scope>
    <source>
        <strain evidence="4">VT141</strain>
    </source>
</reference>
<comment type="similarity">
    <text evidence="1 3">Belongs to the short-chain dehydrogenases/reductases (SDR) family.</text>
</comment>
<name>A0AAD5VU13_9AGAR</name>
<evidence type="ECO:0000256" key="1">
    <source>
        <dbReference type="ARBA" id="ARBA00006484"/>
    </source>
</evidence>
<evidence type="ECO:0000256" key="2">
    <source>
        <dbReference type="ARBA" id="ARBA00023002"/>
    </source>
</evidence>